<feature type="compositionally biased region" description="Polar residues" evidence="1">
    <location>
        <begin position="144"/>
        <end position="159"/>
    </location>
</feature>
<reference evidence="3 4" key="2">
    <citation type="journal article" date="2017" name="Nature">
        <title>The Apostasia genome and the evolution of orchids.</title>
        <authorList>
            <person name="Zhang G.Q."/>
            <person name="Liu K.W."/>
            <person name="Li Z."/>
            <person name="Lohaus R."/>
            <person name="Hsiao Y.Y."/>
            <person name="Niu S.C."/>
            <person name="Wang J.Y."/>
            <person name="Lin Y.C."/>
            <person name="Xu Q."/>
            <person name="Chen L.J."/>
            <person name="Yoshida K."/>
            <person name="Fujiwara S."/>
            <person name="Wang Z.W."/>
            <person name="Zhang Y.Q."/>
            <person name="Mitsuda N."/>
            <person name="Wang M."/>
            <person name="Liu G.H."/>
            <person name="Pecoraro L."/>
            <person name="Huang H.X."/>
            <person name="Xiao X.J."/>
            <person name="Lin M."/>
            <person name="Wu X.Y."/>
            <person name="Wu W.L."/>
            <person name="Chen Y.Y."/>
            <person name="Chang S.B."/>
            <person name="Sakamoto S."/>
            <person name="Ohme-Takagi M."/>
            <person name="Yagi M."/>
            <person name="Zeng S.J."/>
            <person name="Shen C.Y."/>
            <person name="Yeh C.M."/>
            <person name="Luo Y.B."/>
            <person name="Tsai W.C."/>
            <person name="Van de Peer Y."/>
            <person name="Liu Z.J."/>
        </authorList>
    </citation>
    <scope>NUCLEOTIDE SEQUENCE [LARGE SCALE GENOMIC DNA]</scope>
    <source>
        <tissue evidence="3">The whole plant</tissue>
    </source>
</reference>
<feature type="chain" id="PRO_5014152917" evidence="2">
    <location>
        <begin position="31"/>
        <end position="246"/>
    </location>
</feature>
<feature type="region of interest" description="Disordered" evidence="1">
    <location>
        <begin position="139"/>
        <end position="159"/>
    </location>
</feature>
<evidence type="ECO:0000256" key="2">
    <source>
        <dbReference type="SAM" id="SignalP"/>
    </source>
</evidence>
<proteinExistence type="predicted"/>
<reference evidence="3 4" key="1">
    <citation type="journal article" date="2016" name="Sci. Rep.">
        <title>The Dendrobium catenatum Lindl. genome sequence provides insights into polysaccharide synthase, floral development and adaptive evolution.</title>
        <authorList>
            <person name="Zhang G.Q."/>
            <person name="Xu Q."/>
            <person name="Bian C."/>
            <person name="Tsai W.C."/>
            <person name="Yeh C.M."/>
            <person name="Liu K.W."/>
            <person name="Yoshida K."/>
            <person name="Zhang L.S."/>
            <person name="Chang S.B."/>
            <person name="Chen F."/>
            <person name="Shi Y."/>
            <person name="Su Y.Y."/>
            <person name="Zhang Y.Q."/>
            <person name="Chen L.J."/>
            <person name="Yin Y."/>
            <person name="Lin M."/>
            <person name="Huang H."/>
            <person name="Deng H."/>
            <person name="Wang Z.W."/>
            <person name="Zhu S.L."/>
            <person name="Zhao X."/>
            <person name="Deng C."/>
            <person name="Niu S.C."/>
            <person name="Huang J."/>
            <person name="Wang M."/>
            <person name="Liu G.H."/>
            <person name="Yang H.J."/>
            <person name="Xiao X.J."/>
            <person name="Hsiao Y.Y."/>
            <person name="Wu W.L."/>
            <person name="Chen Y.Y."/>
            <person name="Mitsuda N."/>
            <person name="Ohme-Takagi M."/>
            <person name="Luo Y.B."/>
            <person name="Van de Peer Y."/>
            <person name="Liu Z.J."/>
        </authorList>
    </citation>
    <scope>NUCLEOTIDE SEQUENCE [LARGE SCALE GENOMIC DNA]</scope>
    <source>
        <tissue evidence="3">The whole plant</tissue>
    </source>
</reference>
<evidence type="ECO:0000313" key="3">
    <source>
        <dbReference type="EMBL" id="PKU69856.1"/>
    </source>
</evidence>
<gene>
    <name evidence="3" type="ORF">MA16_Dca017146</name>
</gene>
<dbReference type="AlphaFoldDB" id="A0A2I0W2G8"/>
<accession>A0A2I0W2G8</accession>
<feature type="signal peptide" evidence="2">
    <location>
        <begin position="1"/>
        <end position="30"/>
    </location>
</feature>
<evidence type="ECO:0000313" key="4">
    <source>
        <dbReference type="Proteomes" id="UP000233837"/>
    </source>
</evidence>
<keyword evidence="4" id="KW-1185">Reference proteome</keyword>
<protein>
    <submittedName>
        <fullName evidence="3">Uncharacterized protein</fullName>
    </submittedName>
</protein>
<dbReference type="Proteomes" id="UP000233837">
    <property type="component" value="Unassembled WGS sequence"/>
</dbReference>
<evidence type="ECO:0000256" key="1">
    <source>
        <dbReference type="SAM" id="MobiDB-lite"/>
    </source>
</evidence>
<name>A0A2I0W2G8_9ASPA</name>
<dbReference type="EMBL" id="KZ502986">
    <property type="protein sequence ID" value="PKU69856.1"/>
    <property type="molecule type" value="Genomic_DNA"/>
</dbReference>
<sequence>MFLADLNKSNMSSLLLLILILSLTTHVCEGRYLSFSSINELNIPAHHQIKVVAMKMKDNKVLEASEMKDDKGKQEMVSGLVSSSVKACSRITHIKHKDQHPGLGPVHIGHNIPNKLSSDFRALSSVIWALSQSLPKDAYEPSRRMSSSTRNPSEAQPRQSRLSKLIGVVRLSVNEIFTPTDLHRWIEDFHAPDPPCKILAKFIGKITRITLEKLYDFEFMWEVEDTILAIDFNQQRRLNLAVLEAI</sequence>
<keyword evidence="2" id="KW-0732">Signal</keyword>
<organism evidence="3 4">
    <name type="scientific">Dendrobium catenatum</name>
    <dbReference type="NCBI Taxonomy" id="906689"/>
    <lineage>
        <taxon>Eukaryota</taxon>
        <taxon>Viridiplantae</taxon>
        <taxon>Streptophyta</taxon>
        <taxon>Embryophyta</taxon>
        <taxon>Tracheophyta</taxon>
        <taxon>Spermatophyta</taxon>
        <taxon>Magnoliopsida</taxon>
        <taxon>Liliopsida</taxon>
        <taxon>Asparagales</taxon>
        <taxon>Orchidaceae</taxon>
        <taxon>Epidendroideae</taxon>
        <taxon>Malaxideae</taxon>
        <taxon>Dendrobiinae</taxon>
        <taxon>Dendrobium</taxon>
    </lineage>
</organism>